<dbReference type="PANTHER" id="PTHR45668">
    <property type="entry name" value="SERINE/THREONINE-PROTEIN PHOSPHATASE 5-RELATED"/>
    <property type="match status" value="1"/>
</dbReference>
<evidence type="ECO:0000256" key="2">
    <source>
        <dbReference type="ARBA" id="ARBA00022723"/>
    </source>
</evidence>
<keyword evidence="9" id="KW-1185">Reference proteome</keyword>
<protein>
    <submittedName>
        <fullName evidence="4">Uncharacterized protein</fullName>
    </submittedName>
</protein>
<evidence type="ECO:0000256" key="3">
    <source>
        <dbReference type="ARBA" id="ARBA00023211"/>
    </source>
</evidence>
<name>A0A814QQ67_9BILA</name>
<evidence type="ECO:0000313" key="5">
    <source>
        <dbReference type="EMBL" id="CAF1349529.1"/>
    </source>
</evidence>
<reference evidence="4" key="1">
    <citation type="submission" date="2021-02" db="EMBL/GenBank/DDBJ databases">
        <authorList>
            <person name="Nowell W R."/>
        </authorList>
    </citation>
    <scope>NUCLEOTIDE SEQUENCE</scope>
</reference>
<accession>A0A814QQ67</accession>
<keyword evidence="2" id="KW-0479">Metal-binding</keyword>
<evidence type="ECO:0000313" key="6">
    <source>
        <dbReference type="EMBL" id="CAF1376354.1"/>
    </source>
</evidence>
<evidence type="ECO:0000313" key="9">
    <source>
        <dbReference type="Proteomes" id="UP000663870"/>
    </source>
</evidence>
<dbReference type="Gene3D" id="3.60.21.10">
    <property type="match status" value="1"/>
</dbReference>
<dbReference type="Proteomes" id="UP000663870">
    <property type="component" value="Unassembled WGS sequence"/>
</dbReference>
<dbReference type="PANTHER" id="PTHR45668:SF3">
    <property type="entry name" value="SERINE_THREONINE-PROTEIN PHOSPHATASE RDGC"/>
    <property type="match status" value="1"/>
</dbReference>
<dbReference type="EMBL" id="CAJOBE010014083">
    <property type="protein sequence ID" value="CAF4173616.1"/>
    <property type="molecule type" value="Genomic_DNA"/>
</dbReference>
<proteinExistence type="predicted"/>
<dbReference type="Proteomes" id="UP000663874">
    <property type="component" value="Unassembled WGS sequence"/>
</dbReference>
<organism evidence="4 8">
    <name type="scientific">Rotaria sordida</name>
    <dbReference type="NCBI Taxonomy" id="392033"/>
    <lineage>
        <taxon>Eukaryota</taxon>
        <taxon>Metazoa</taxon>
        <taxon>Spiralia</taxon>
        <taxon>Gnathifera</taxon>
        <taxon>Rotifera</taxon>
        <taxon>Eurotatoria</taxon>
        <taxon>Bdelloidea</taxon>
        <taxon>Philodinida</taxon>
        <taxon>Philodinidae</taxon>
        <taxon>Rotaria</taxon>
    </lineage>
</organism>
<comment type="caution">
    <text evidence="4">The sequence shown here is derived from an EMBL/GenBank/DDBJ whole genome shotgun (WGS) entry which is preliminary data.</text>
</comment>
<evidence type="ECO:0000313" key="7">
    <source>
        <dbReference type="EMBL" id="CAF4173616.1"/>
    </source>
</evidence>
<evidence type="ECO:0000313" key="4">
    <source>
        <dbReference type="EMBL" id="CAF1121413.1"/>
    </source>
</evidence>
<dbReference type="AlphaFoldDB" id="A0A814QQ67"/>
<comment type="cofactor">
    <cofactor evidence="1">
        <name>Mn(2+)</name>
        <dbReference type="ChEBI" id="CHEBI:29035"/>
    </cofactor>
</comment>
<dbReference type="EMBL" id="CAJNOU010002788">
    <property type="protein sequence ID" value="CAF1349529.1"/>
    <property type="molecule type" value="Genomic_DNA"/>
</dbReference>
<evidence type="ECO:0000256" key="1">
    <source>
        <dbReference type="ARBA" id="ARBA00001936"/>
    </source>
</evidence>
<gene>
    <name evidence="7" type="ORF">FNK824_LOCUS34823</name>
    <name evidence="6" type="ORF">JXQ802_LOCUS33430</name>
    <name evidence="4" type="ORF">PYM288_LOCUS20721</name>
    <name evidence="5" type="ORF">SEV965_LOCUS28788</name>
</gene>
<dbReference type="Proteomes" id="UP000663854">
    <property type="component" value="Unassembled WGS sequence"/>
</dbReference>
<dbReference type="GO" id="GO:0046872">
    <property type="term" value="F:metal ion binding"/>
    <property type="evidence" value="ECO:0007669"/>
    <property type="project" value="UniProtKB-KW"/>
</dbReference>
<dbReference type="SUPFAM" id="SSF56300">
    <property type="entry name" value="Metallo-dependent phosphatases"/>
    <property type="match status" value="1"/>
</dbReference>
<dbReference type="InterPro" id="IPR029052">
    <property type="entry name" value="Metallo-depent_PP-like"/>
</dbReference>
<dbReference type="InterPro" id="IPR051134">
    <property type="entry name" value="PPP_phosphatase"/>
</dbReference>
<sequence length="93" mass="10629">MIVHGGISDRIHLSQINSLVRYQCKIENNKNYIYLLVYTSLSIRPKSENQFLMLICSHEVKENGYESEHHNKVLTVFSAPNYNGESNCGGIAR</sequence>
<evidence type="ECO:0000313" key="8">
    <source>
        <dbReference type="Proteomes" id="UP000663854"/>
    </source>
</evidence>
<keyword evidence="3" id="KW-0464">Manganese</keyword>
<dbReference type="EMBL" id="CAJNOH010000776">
    <property type="protein sequence ID" value="CAF1121413.1"/>
    <property type="molecule type" value="Genomic_DNA"/>
</dbReference>
<dbReference type="EMBL" id="CAJNOL010001526">
    <property type="protein sequence ID" value="CAF1376354.1"/>
    <property type="molecule type" value="Genomic_DNA"/>
</dbReference>
<dbReference type="Proteomes" id="UP000663889">
    <property type="component" value="Unassembled WGS sequence"/>
</dbReference>